<feature type="region of interest" description="Disordered" evidence="1">
    <location>
        <begin position="213"/>
        <end position="267"/>
    </location>
</feature>
<dbReference type="AlphaFoldDB" id="A0A7S1KTS7"/>
<feature type="region of interest" description="Disordered" evidence="1">
    <location>
        <begin position="449"/>
        <end position="478"/>
    </location>
</feature>
<accession>A0A7S1KTS7</accession>
<evidence type="ECO:0000313" key="3">
    <source>
        <dbReference type="EMBL" id="CAD9085734.1"/>
    </source>
</evidence>
<name>A0A7S1KTS7_9EUKA</name>
<feature type="compositionally biased region" description="Basic and acidic residues" evidence="1">
    <location>
        <begin position="449"/>
        <end position="474"/>
    </location>
</feature>
<proteinExistence type="predicted"/>
<gene>
    <name evidence="3" type="ORF">PCOS0759_LOCUS8988</name>
</gene>
<sequence>MTPQIQQQATSPPQHKLTTIDKYLPMHEIATSFHRIWSSPLERSYVSRDFARLANKFFVEVEEVDGEKEEKENRRGIVIDNKMELDQDGGEQQIERKEESLVELSQQREQDDELSSNVTISQNQPQDHTSSSDNLISNRHDSLTAHQRRISPNSLAAPHNAHLATSSSASSLCTEHKKWKRIGFRREEENDQSLIIVEDLNILSTLLNEDLEQEEAEKARSDESITTITPQLTGGSSTDEPQLQAPDTHSQLATTTASRQTSCEHSDVMMSMATEPWKRREPLIDIEAFQKRVHTLQDSTPFTSFLQETFDQKTSRTMRLLKCCDQSYVVCLLGHLGMILFSQMKLRFKDIRPSTWKIIVRKHKDTYSVIHRRKERALKIESNIKLVDLFSFEWEVEIVFDSKQLNHIESVHVRMRDVDWSDCQDLMNPEHEQNVRDAFEHGSITDLKCHLEDPPTKSSPSKETKPKSKSSDSLHHKKKQKLFHLFGCMSRHHDERESKRFSSAVETHH</sequence>
<feature type="region of interest" description="Disordered" evidence="1">
    <location>
        <begin position="82"/>
        <end position="137"/>
    </location>
</feature>
<dbReference type="EMBL" id="HBGD01010925">
    <property type="protein sequence ID" value="CAD9085734.1"/>
    <property type="molecule type" value="Transcribed_RNA"/>
</dbReference>
<evidence type="ECO:0000259" key="2">
    <source>
        <dbReference type="Pfam" id="PF24929"/>
    </source>
</evidence>
<dbReference type="InterPro" id="IPR056651">
    <property type="entry name" value="GlfB-like_C"/>
</dbReference>
<organism evidence="3">
    <name type="scientific">Percolomonas cosmopolitus</name>
    <dbReference type="NCBI Taxonomy" id="63605"/>
    <lineage>
        <taxon>Eukaryota</taxon>
        <taxon>Discoba</taxon>
        <taxon>Heterolobosea</taxon>
        <taxon>Tetramitia</taxon>
        <taxon>Eutetramitia</taxon>
        <taxon>Percolomonadidae</taxon>
        <taxon>Percolomonas</taxon>
    </lineage>
</organism>
<dbReference type="Pfam" id="PF24929">
    <property type="entry name" value="GlfB_C"/>
    <property type="match status" value="1"/>
</dbReference>
<reference evidence="3" key="1">
    <citation type="submission" date="2021-01" db="EMBL/GenBank/DDBJ databases">
        <authorList>
            <person name="Corre E."/>
            <person name="Pelletier E."/>
            <person name="Niang G."/>
            <person name="Scheremetjew M."/>
            <person name="Finn R."/>
            <person name="Kale V."/>
            <person name="Holt S."/>
            <person name="Cochrane G."/>
            <person name="Meng A."/>
            <person name="Brown T."/>
            <person name="Cohen L."/>
        </authorList>
    </citation>
    <scope>NUCLEOTIDE SEQUENCE</scope>
    <source>
        <strain evidence="3">WS</strain>
    </source>
</reference>
<protein>
    <recommendedName>
        <fullName evidence="2">Ras guanine nucleotide exchange factor glfB-like C-terminal domain-containing protein</fullName>
    </recommendedName>
</protein>
<evidence type="ECO:0000256" key="1">
    <source>
        <dbReference type="SAM" id="MobiDB-lite"/>
    </source>
</evidence>
<feature type="domain" description="Ras guanine nucleotide exchange factor glfB-like C-terminal" evidence="2">
    <location>
        <begin position="299"/>
        <end position="424"/>
    </location>
</feature>
<feature type="compositionally biased region" description="Polar residues" evidence="1">
    <location>
        <begin position="224"/>
        <end position="261"/>
    </location>
</feature>
<feature type="compositionally biased region" description="Polar residues" evidence="1">
    <location>
        <begin position="115"/>
        <end position="137"/>
    </location>
</feature>